<dbReference type="Gene3D" id="2.115.10.20">
    <property type="entry name" value="Glycosyl hydrolase domain, family 43"/>
    <property type="match status" value="1"/>
</dbReference>
<comment type="similarity">
    <text evidence="1">Belongs to the glycosyl hydrolase 43 family.</text>
</comment>
<gene>
    <name evidence="6" type="ORF">ACFFLM_09300</name>
</gene>
<dbReference type="SUPFAM" id="SSF75005">
    <property type="entry name" value="Arabinanase/levansucrase/invertase"/>
    <property type="match status" value="1"/>
</dbReference>
<evidence type="ECO:0000256" key="4">
    <source>
        <dbReference type="SAM" id="MobiDB-lite"/>
    </source>
</evidence>
<dbReference type="Pfam" id="PF04616">
    <property type="entry name" value="Glyco_hydro_43"/>
    <property type="match status" value="1"/>
</dbReference>
<name>A0ABV6AXB9_9DEIO</name>
<dbReference type="PROSITE" id="PS51257">
    <property type="entry name" value="PROKAR_LIPOPROTEIN"/>
    <property type="match status" value="1"/>
</dbReference>
<dbReference type="Gene3D" id="2.60.120.200">
    <property type="match status" value="1"/>
</dbReference>
<dbReference type="SUPFAM" id="SSF49899">
    <property type="entry name" value="Concanavalin A-like lectins/glucanases"/>
    <property type="match status" value="1"/>
</dbReference>
<dbReference type="InterPro" id="IPR023296">
    <property type="entry name" value="Glyco_hydro_beta-prop_sf"/>
</dbReference>
<evidence type="ECO:0000256" key="3">
    <source>
        <dbReference type="ARBA" id="ARBA00023295"/>
    </source>
</evidence>
<dbReference type="EMBL" id="JBHLYR010000031">
    <property type="protein sequence ID" value="MFB9992154.1"/>
    <property type="molecule type" value="Genomic_DNA"/>
</dbReference>
<dbReference type="PANTHER" id="PTHR42812">
    <property type="entry name" value="BETA-XYLOSIDASE"/>
    <property type="match status" value="1"/>
</dbReference>
<evidence type="ECO:0000256" key="1">
    <source>
        <dbReference type="ARBA" id="ARBA00009865"/>
    </source>
</evidence>
<dbReference type="InterPro" id="IPR013320">
    <property type="entry name" value="ConA-like_dom_sf"/>
</dbReference>
<reference evidence="6 7" key="1">
    <citation type="submission" date="2024-09" db="EMBL/GenBank/DDBJ databases">
        <authorList>
            <person name="Sun Q."/>
            <person name="Mori K."/>
        </authorList>
    </citation>
    <scope>NUCLEOTIDE SEQUENCE [LARGE SCALE GENOMIC DNA]</scope>
    <source>
        <strain evidence="6 7">JCM 13503</strain>
    </source>
</reference>
<dbReference type="InterPro" id="IPR006710">
    <property type="entry name" value="Glyco_hydro_43"/>
</dbReference>
<evidence type="ECO:0000313" key="7">
    <source>
        <dbReference type="Proteomes" id="UP001589733"/>
    </source>
</evidence>
<sequence>MHQTKHHYFSKQRSLRARAAWPMLGLVGLLSACDTIKPPDKTLKLTYSNPLTISKPDGSKVESCADPSIIQSRAPGDTNWYLYCTTDPHNTADVDANNNLNFHLISMAKSADLVKWTYIGDAFATKPGWVKDDAGLWAPDIEYLNGKYYLYYTASDTKAGGSAIGVATSNSPAGPWTDSGTPAVEPQGPPGGNPNDRRWVFDSEVITDDAGQSWLYYGSYFGGISVRQLSADGLKTDAATQKEVALDNRYEGAQVVRHGGFYYLMASAANCCNGPLTGYSIFAGRSTSPTGPFVDKEGVSLLDPRVGGTPVISMNGNRWVGPGHNAVFTDAGGQDWTVYHALDMNDPYFTPGGVNKRPVLLDPLDWVDGWPTVRAGNWASDGVMPAPAAQAGQLSAYVPSAPKPDVLGGTISAFNDDFSGPALDPRWTWVRPPAAAEAGLENGALRFSTQNADLFENNNSASVLTENAPTGDYAVEIKLQSDLPDEGCCFNYAQGGLLIYGDDDNFVKLGVVSIWNTRQIEFAKEQNPVADKFPRYGNTVLSAPGRETWLRIVRRASATAGAGETYTAYSSRDGTSWTKGGTWTHKLGQAKIGLFSMGGSGFTNRFDSVRVYSLK</sequence>
<dbReference type="Proteomes" id="UP001589733">
    <property type="component" value="Unassembled WGS sequence"/>
</dbReference>
<keyword evidence="3" id="KW-0326">Glycosidase</keyword>
<evidence type="ECO:0000259" key="5">
    <source>
        <dbReference type="Pfam" id="PF17851"/>
    </source>
</evidence>
<dbReference type="RefSeq" id="WP_380008503.1">
    <property type="nucleotide sequence ID" value="NZ_JBHLYR010000031.1"/>
</dbReference>
<organism evidence="6 7">
    <name type="scientific">Deinococcus oregonensis</name>
    <dbReference type="NCBI Taxonomy" id="1805970"/>
    <lineage>
        <taxon>Bacteria</taxon>
        <taxon>Thermotogati</taxon>
        <taxon>Deinococcota</taxon>
        <taxon>Deinococci</taxon>
        <taxon>Deinococcales</taxon>
        <taxon>Deinococcaceae</taxon>
        <taxon>Deinococcus</taxon>
    </lineage>
</organism>
<evidence type="ECO:0000256" key="2">
    <source>
        <dbReference type="ARBA" id="ARBA00022801"/>
    </source>
</evidence>
<accession>A0ABV6AXB9</accession>
<feature type="domain" description="Beta-xylosidase C-terminal Concanavalin A-like" evidence="5">
    <location>
        <begin position="415"/>
        <end position="582"/>
    </location>
</feature>
<dbReference type="Pfam" id="PF17851">
    <property type="entry name" value="GH43_C2"/>
    <property type="match status" value="1"/>
</dbReference>
<dbReference type="InterPro" id="IPR041542">
    <property type="entry name" value="GH43_C2"/>
</dbReference>
<evidence type="ECO:0000313" key="6">
    <source>
        <dbReference type="EMBL" id="MFB9992154.1"/>
    </source>
</evidence>
<feature type="region of interest" description="Disordered" evidence="4">
    <location>
        <begin position="170"/>
        <end position="194"/>
    </location>
</feature>
<proteinExistence type="inferred from homology"/>
<comment type="caution">
    <text evidence="6">The sequence shown here is derived from an EMBL/GenBank/DDBJ whole genome shotgun (WGS) entry which is preliminary data.</text>
</comment>
<dbReference type="InterPro" id="IPR051795">
    <property type="entry name" value="Glycosyl_Hydrlase_43"/>
</dbReference>
<dbReference type="CDD" id="cd18616">
    <property type="entry name" value="GH43_ABN-like"/>
    <property type="match status" value="1"/>
</dbReference>
<keyword evidence="2" id="KW-0378">Hydrolase</keyword>
<dbReference type="PANTHER" id="PTHR42812:SF5">
    <property type="entry name" value="ENDO-ARABINASE"/>
    <property type="match status" value="1"/>
</dbReference>
<keyword evidence="7" id="KW-1185">Reference proteome</keyword>
<protein>
    <submittedName>
        <fullName evidence="6">Family 43 glycosylhydrolase</fullName>
    </submittedName>
</protein>